<reference evidence="2 3" key="1">
    <citation type="submission" date="2024-09" db="EMBL/GenBank/DDBJ databases">
        <title>Taxonomic and Genotyping Characterization of Leptospira Strains isolated from Multiple Sources in Colombia highlights the importance of intermediate species.</title>
        <authorList>
            <person name="Torres Higuera L."/>
            <person name="Rojas Tapias D."/>
            <person name="Jimenez Velasquez S."/>
            <person name="Renjifo Ibanez C."/>
        </authorList>
    </citation>
    <scope>NUCLEOTIDE SEQUENCE [LARGE SCALE GENOMIC DNA]</scope>
    <source>
        <strain evidence="2 3">Lep080</strain>
    </source>
</reference>
<dbReference type="Proteomes" id="UP001580391">
    <property type="component" value="Unassembled WGS sequence"/>
</dbReference>
<dbReference type="Pfam" id="PF00581">
    <property type="entry name" value="Rhodanese"/>
    <property type="match status" value="1"/>
</dbReference>
<dbReference type="EMBL" id="JBHILJ010000001">
    <property type="protein sequence ID" value="MFB5735235.1"/>
    <property type="molecule type" value="Genomic_DNA"/>
</dbReference>
<sequence length="111" mass="12216">MNPIELKSRLDARKSGKDDFYLLDVRNPNEQEISIIEGTDLLIPVTELPGRVGELDSWKNSGKDLIVYCRSGGRSGNACAFLKSVGFGKVFNLEGGILQYSDDVDSSLAKY</sequence>
<dbReference type="SUPFAM" id="SSF52821">
    <property type="entry name" value="Rhodanese/Cell cycle control phosphatase"/>
    <property type="match status" value="1"/>
</dbReference>
<organism evidence="2 3">
    <name type="scientific">Leptospira wolffii</name>
    <dbReference type="NCBI Taxonomy" id="409998"/>
    <lineage>
        <taxon>Bacteria</taxon>
        <taxon>Pseudomonadati</taxon>
        <taxon>Spirochaetota</taxon>
        <taxon>Spirochaetia</taxon>
        <taxon>Leptospirales</taxon>
        <taxon>Leptospiraceae</taxon>
        <taxon>Leptospira</taxon>
    </lineage>
</organism>
<dbReference type="SMART" id="SM00450">
    <property type="entry name" value="RHOD"/>
    <property type="match status" value="1"/>
</dbReference>
<dbReference type="InterPro" id="IPR001763">
    <property type="entry name" value="Rhodanese-like_dom"/>
</dbReference>
<comment type="caution">
    <text evidence="2">The sequence shown here is derived from an EMBL/GenBank/DDBJ whole genome shotgun (WGS) entry which is preliminary data.</text>
</comment>
<dbReference type="PANTHER" id="PTHR43031">
    <property type="entry name" value="FAD-DEPENDENT OXIDOREDUCTASE"/>
    <property type="match status" value="1"/>
</dbReference>
<dbReference type="PANTHER" id="PTHR43031:SF17">
    <property type="entry name" value="SULFURTRANSFERASE YTWF-RELATED"/>
    <property type="match status" value="1"/>
</dbReference>
<protein>
    <submittedName>
        <fullName evidence="2">Rhodanese-like domain-containing protein</fullName>
    </submittedName>
</protein>
<evidence type="ECO:0000259" key="1">
    <source>
        <dbReference type="PROSITE" id="PS50206"/>
    </source>
</evidence>
<dbReference type="InterPro" id="IPR050229">
    <property type="entry name" value="GlpE_sulfurtransferase"/>
</dbReference>
<dbReference type="PROSITE" id="PS50206">
    <property type="entry name" value="RHODANESE_3"/>
    <property type="match status" value="1"/>
</dbReference>
<evidence type="ECO:0000313" key="3">
    <source>
        <dbReference type="Proteomes" id="UP001580391"/>
    </source>
</evidence>
<dbReference type="InterPro" id="IPR036873">
    <property type="entry name" value="Rhodanese-like_dom_sf"/>
</dbReference>
<keyword evidence="3" id="KW-1185">Reference proteome</keyword>
<feature type="domain" description="Rhodanese" evidence="1">
    <location>
        <begin position="16"/>
        <end position="109"/>
    </location>
</feature>
<dbReference type="RefSeq" id="WP_016546600.1">
    <property type="nucleotide sequence ID" value="NZ_JBHILI010000003.1"/>
</dbReference>
<gene>
    <name evidence="2" type="ORF">ACE5IX_01850</name>
</gene>
<accession>A0ABV5BJB0</accession>
<proteinExistence type="predicted"/>
<name>A0ABV5BJB0_9LEPT</name>
<evidence type="ECO:0000313" key="2">
    <source>
        <dbReference type="EMBL" id="MFB5735235.1"/>
    </source>
</evidence>
<dbReference type="Gene3D" id="3.40.250.10">
    <property type="entry name" value="Rhodanese-like domain"/>
    <property type="match status" value="1"/>
</dbReference>